<dbReference type="EMBL" id="CAMGYJ010000009">
    <property type="protein sequence ID" value="CAI0545256.1"/>
    <property type="molecule type" value="Genomic_DNA"/>
</dbReference>
<sequence>MALPKTLVTSIVRKWRKITSLRRMGSIASPSSPVDGSFSSNDRRGHFVVYTVDQSRYMIPLKFLKSEMVLEILRMSEDEFGYSSNKPIMLPFDTFVMDQIILLLI</sequence>
<protein>
    <submittedName>
        <fullName evidence="2">Uncharacterized protein</fullName>
    </submittedName>
</protein>
<dbReference type="PANTHER" id="PTHR31175">
    <property type="entry name" value="AUXIN-RESPONSIVE FAMILY PROTEIN"/>
    <property type="match status" value="1"/>
</dbReference>
<dbReference type="Proteomes" id="UP001154282">
    <property type="component" value="Unassembled WGS sequence"/>
</dbReference>
<proteinExistence type="inferred from homology"/>
<name>A0AAV0QK14_9ROSI</name>
<dbReference type="GO" id="GO:0009733">
    <property type="term" value="P:response to auxin"/>
    <property type="evidence" value="ECO:0007669"/>
    <property type="project" value="InterPro"/>
</dbReference>
<comment type="similarity">
    <text evidence="1">Belongs to the ARG7 family.</text>
</comment>
<dbReference type="PANTHER" id="PTHR31175:SF82">
    <property type="entry name" value="AUXIN-RESPONSIVE PROTEIN SAUR65"/>
    <property type="match status" value="1"/>
</dbReference>
<comment type="caution">
    <text evidence="2">The sequence shown here is derived from an EMBL/GenBank/DDBJ whole genome shotgun (WGS) entry which is preliminary data.</text>
</comment>
<evidence type="ECO:0000313" key="2">
    <source>
        <dbReference type="EMBL" id="CAI0545256.1"/>
    </source>
</evidence>
<evidence type="ECO:0000256" key="1">
    <source>
        <dbReference type="ARBA" id="ARBA00006974"/>
    </source>
</evidence>
<dbReference type="InterPro" id="IPR003676">
    <property type="entry name" value="SAUR_fam"/>
</dbReference>
<organism evidence="2 3">
    <name type="scientific">Linum tenue</name>
    <dbReference type="NCBI Taxonomy" id="586396"/>
    <lineage>
        <taxon>Eukaryota</taxon>
        <taxon>Viridiplantae</taxon>
        <taxon>Streptophyta</taxon>
        <taxon>Embryophyta</taxon>
        <taxon>Tracheophyta</taxon>
        <taxon>Spermatophyta</taxon>
        <taxon>Magnoliopsida</taxon>
        <taxon>eudicotyledons</taxon>
        <taxon>Gunneridae</taxon>
        <taxon>Pentapetalae</taxon>
        <taxon>rosids</taxon>
        <taxon>fabids</taxon>
        <taxon>Malpighiales</taxon>
        <taxon>Linaceae</taxon>
        <taxon>Linum</taxon>
    </lineage>
</organism>
<dbReference type="Pfam" id="PF02519">
    <property type="entry name" value="Auxin_inducible"/>
    <property type="match status" value="1"/>
</dbReference>
<evidence type="ECO:0000313" key="3">
    <source>
        <dbReference type="Proteomes" id="UP001154282"/>
    </source>
</evidence>
<keyword evidence="3" id="KW-1185">Reference proteome</keyword>
<dbReference type="AlphaFoldDB" id="A0AAV0QK14"/>
<reference evidence="2" key="1">
    <citation type="submission" date="2022-08" db="EMBL/GenBank/DDBJ databases">
        <authorList>
            <person name="Gutierrez-Valencia J."/>
        </authorList>
    </citation>
    <scope>NUCLEOTIDE SEQUENCE</scope>
</reference>
<gene>
    <name evidence="2" type="ORF">LITE_LOCUS43506</name>
</gene>
<accession>A0AAV0QK14</accession>